<dbReference type="AlphaFoldDB" id="A0A9P4M505"/>
<evidence type="ECO:0000256" key="3">
    <source>
        <dbReference type="ARBA" id="ARBA00022517"/>
    </source>
</evidence>
<dbReference type="GO" id="GO:0005525">
    <property type="term" value="F:GTP binding"/>
    <property type="evidence" value="ECO:0007669"/>
    <property type="project" value="UniProtKB-KW"/>
</dbReference>
<evidence type="ECO:0000256" key="2">
    <source>
        <dbReference type="ARBA" id="ARBA00022448"/>
    </source>
</evidence>
<evidence type="ECO:0000256" key="6">
    <source>
        <dbReference type="ARBA" id="ARBA00023134"/>
    </source>
</evidence>
<gene>
    <name evidence="10" type="ORF">NA57DRAFT_45480</name>
</gene>
<dbReference type="Proteomes" id="UP000799772">
    <property type="component" value="Unassembled WGS sequence"/>
</dbReference>
<dbReference type="Pfam" id="PF01926">
    <property type="entry name" value="MMR_HSR1"/>
    <property type="match status" value="1"/>
</dbReference>
<feature type="region of interest" description="Disordered" evidence="8">
    <location>
        <begin position="1"/>
        <end position="54"/>
    </location>
</feature>
<dbReference type="GO" id="GO:0030684">
    <property type="term" value="C:preribosome"/>
    <property type="evidence" value="ECO:0007669"/>
    <property type="project" value="UniProtKB-ARBA"/>
</dbReference>
<dbReference type="GO" id="GO:0006364">
    <property type="term" value="P:rRNA processing"/>
    <property type="evidence" value="ECO:0007669"/>
    <property type="project" value="UniProtKB-ARBA"/>
</dbReference>
<dbReference type="PROSITE" id="PS51721">
    <property type="entry name" value="G_CP"/>
    <property type="match status" value="1"/>
</dbReference>
<evidence type="ECO:0000256" key="5">
    <source>
        <dbReference type="ARBA" id="ARBA00022927"/>
    </source>
</evidence>
<dbReference type="Pfam" id="PF08701">
    <property type="entry name" value="GN3L_Grn1"/>
    <property type="match status" value="1"/>
</dbReference>
<evidence type="ECO:0000313" key="11">
    <source>
        <dbReference type="Proteomes" id="UP000799772"/>
    </source>
</evidence>
<feature type="domain" description="CP-type G" evidence="9">
    <location>
        <begin position="187"/>
        <end position="367"/>
    </location>
</feature>
<dbReference type="InterPro" id="IPR006073">
    <property type="entry name" value="GTP-bd"/>
</dbReference>
<organism evidence="10 11">
    <name type="scientific">Rhizodiscina lignyota</name>
    <dbReference type="NCBI Taxonomy" id="1504668"/>
    <lineage>
        <taxon>Eukaryota</taxon>
        <taxon>Fungi</taxon>
        <taxon>Dikarya</taxon>
        <taxon>Ascomycota</taxon>
        <taxon>Pezizomycotina</taxon>
        <taxon>Dothideomycetes</taxon>
        <taxon>Pleosporomycetidae</taxon>
        <taxon>Aulographales</taxon>
        <taxon>Rhizodiscinaceae</taxon>
        <taxon>Rhizodiscina</taxon>
    </lineage>
</organism>
<reference evidence="10" key="1">
    <citation type="journal article" date="2020" name="Stud. Mycol.">
        <title>101 Dothideomycetes genomes: a test case for predicting lifestyles and emergence of pathogens.</title>
        <authorList>
            <person name="Haridas S."/>
            <person name="Albert R."/>
            <person name="Binder M."/>
            <person name="Bloem J."/>
            <person name="Labutti K."/>
            <person name="Salamov A."/>
            <person name="Andreopoulos B."/>
            <person name="Baker S."/>
            <person name="Barry K."/>
            <person name="Bills G."/>
            <person name="Bluhm B."/>
            <person name="Cannon C."/>
            <person name="Castanera R."/>
            <person name="Culley D."/>
            <person name="Daum C."/>
            <person name="Ezra D."/>
            <person name="Gonzalez J."/>
            <person name="Henrissat B."/>
            <person name="Kuo A."/>
            <person name="Liang C."/>
            <person name="Lipzen A."/>
            <person name="Lutzoni F."/>
            <person name="Magnuson J."/>
            <person name="Mondo S."/>
            <person name="Nolan M."/>
            <person name="Ohm R."/>
            <person name="Pangilinan J."/>
            <person name="Park H.-J."/>
            <person name="Ramirez L."/>
            <person name="Alfaro M."/>
            <person name="Sun H."/>
            <person name="Tritt A."/>
            <person name="Yoshinaga Y."/>
            <person name="Zwiers L.-H."/>
            <person name="Turgeon B."/>
            <person name="Goodwin S."/>
            <person name="Spatafora J."/>
            <person name="Crous P."/>
            <person name="Grigoriev I."/>
        </authorList>
    </citation>
    <scope>NUCLEOTIDE SEQUENCE</scope>
    <source>
        <strain evidence="10">CBS 133067</strain>
    </source>
</reference>
<dbReference type="PRINTS" id="PR00326">
    <property type="entry name" value="GTP1OBG"/>
</dbReference>
<comment type="subcellular location">
    <subcellularLocation>
        <location evidence="1">Nucleus</location>
    </subcellularLocation>
</comment>
<dbReference type="InterPro" id="IPR030378">
    <property type="entry name" value="G_CP_dom"/>
</dbReference>
<dbReference type="Gene3D" id="3.40.50.300">
    <property type="entry name" value="P-loop containing nucleotide triphosphate hydrolases"/>
    <property type="match status" value="1"/>
</dbReference>
<evidence type="ECO:0000256" key="4">
    <source>
        <dbReference type="ARBA" id="ARBA00022741"/>
    </source>
</evidence>
<dbReference type="PANTHER" id="PTHR11089">
    <property type="entry name" value="GTP-BINDING PROTEIN-RELATED"/>
    <property type="match status" value="1"/>
</dbReference>
<name>A0A9P4M505_9PEZI</name>
<dbReference type="PANTHER" id="PTHR11089:SF30">
    <property type="entry name" value="GUANINE NUCLEOTIDE-BINDING PROTEIN-LIKE 3 HOMOLOG"/>
    <property type="match status" value="1"/>
</dbReference>
<protein>
    <submittedName>
        <fullName evidence="10">GTPase</fullName>
    </submittedName>
</protein>
<evidence type="ECO:0000256" key="7">
    <source>
        <dbReference type="ARBA" id="ARBA00023242"/>
    </source>
</evidence>
<feature type="compositionally biased region" description="Acidic residues" evidence="8">
    <location>
        <begin position="93"/>
        <end position="122"/>
    </location>
</feature>
<keyword evidence="7" id="KW-0539">Nucleus</keyword>
<keyword evidence="3" id="KW-0690">Ribosome biogenesis</keyword>
<dbReference type="InterPro" id="IPR050755">
    <property type="entry name" value="TRAFAC_YlqF/YawG_RiboMat"/>
</dbReference>
<dbReference type="CDD" id="cd04178">
    <property type="entry name" value="Nucleostemin_like"/>
    <property type="match status" value="1"/>
</dbReference>
<dbReference type="SUPFAM" id="SSF52540">
    <property type="entry name" value="P-loop containing nucleoside triphosphate hydrolases"/>
    <property type="match status" value="1"/>
</dbReference>
<evidence type="ECO:0000256" key="1">
    <source>
        <dbReference type="ARBA" id="ARBA00004123"/>
    </source>
</evidence>
<feature type="compositionally biased region" description="Basic and acidic residues" evidence="8">
    <location>
        <begin position="138"/>
        <end position="152"/>
    </location>
</feature>
<keyword evidence="6" id="KW-0342">GTP-binding</keyword>
<dbReference type="GO" id="GO:0042273">
    <property type="term" value="P:ribosomal large subunit biogenesis"/>
    <property type="evidence" value="ECO:0007669"/>
    <property type="project" value="UniProtKB-ARBA"/>
</dbReference>
<dbReference type="GO" id="GO:0005730">
    <property type="term" value="C:nucleolus"/>
    <property type="evidence" value="ECO:0007669"/>
    <property type="project" value="UniProtKB-ARBA"/>
</dbReference>
<comment type="caution">
    <text evidence="10">The sequence shown here is derived from an EMBL/GenBank/DDBJ whole genome shotgun (WGS) entry which is preliminary data.</text>
</comment>
<keyword evidence="11" id="KW-1185">Reference proteome</keyword>
<dbReference type="InterPro" id="IPR027417">
    <property type="entry name" value="P-loop_NTPase"/>
</dbReference>
<dbReference type="InterPro" id="IPR023179">
    <property type="entry name" value="GTP-bd_ortho_bundle_sf"/>
</dbReference>
<keyword evidence="5" id="KW-0653">Protein transport</keyword>
<dbReference type="InterPro" id="IPR014813">
    <property type="entry name" value="Gnl3_N_dom"/>
</dbReference>
<feature type="compositionally biased region" description="Basic and acidic residues" evidence="8">
    <location>
        <begin position="67"/>
        <end position="92"/>
    </location>
</feature>
<dbReference type="FunFam" id="3.40.50.300:FF:000844">
    <property type="entry name" value="Nuclear GTP-binding protein NUG1"/>
    <property type="match status" value="1"/>
</dbReference>
<feature type="compositionally biased region" description="Acidic residues" evidence="8">
    <location>
        <begin position="153"/>
        <end position="169"/>
    </location>
</feature>
<dbReference type="Gene3D" id="1.10.1580.10">
    <property type="match status" value="1"/>
</dbReference>
<dbReference type="OrthoDB" id="10266128at2759"/>
<evidence type="ECO:0000256" key="8">
    <source>
        <dbReference type="SAM" id="MobiDB-lite"/>
    </source>
</evidence>
<dbReference type="FunFam" id="1.10.1580.10:FF:000006">
    <property type="entry name" value="Nuclear GTP-binding protein NUG1"/>
    <property type="match status" value="1"/>
</dbReference>
<sequence length="570" mass="62482">MKVGKPRSKRVPVRLRHKIEKASAAKQRKERKQAKKDPTWRTRLKKDPGIPNLFPYKDKILAEIEEKKRQKEADAARRKEDTKALKAGKSEDAQADDGAEEEGDDDVLYDYGSDEGEDETLQDDSNPMAALLASARARAVEHDRGKNAHGDQMDQDDSGSWEGFDEDDSPQAFTTQPRPDSSRRAFTSTFNNLLSSADVVLYVLDARDPLGTRSRAIERQITAADSGSKRLILILNKIDLVPPPVLKAWLVHLRRYFPTLPLRASNPAANAKTWDHKALTVKGTTETLVKALKSYAANQGMKRSISVGVIGYPNVGKSSVINALRSRLGARNDACPVGAEAGVTTSLREVKLDGKVKLIDSPGIVFASTDEDQEMVDVADRAASKKSKDKKVEEQARLILLNAIPPKEIDDPIPAVSLLLKRLTALSDNASSTTPFDSMLSYYGIPPLLSAPTEDGKRDITTDFLVQVARKRGRLGKGGVPNLNAAAFTVIIDWRDGRIQGWVNAPKLAVHVEGVDDVDMGGDENTKAQSDGKMVDQKKIVTEWAAEFKLEGLWGDGEGDGEEEARMDVG</sequence>
<dbReference type="EMBL" id="ML978133">
    <property type="protein sequence ID" value="KAF2094812.1"/>
    <property type="molecule type" value="Genomic_DNA"/>
</dbReference>
<feature type="region of interest" description="Disordered" evidence="8">
    <location>
        <begin position="67"/>
        <end position="184"/>
    </location>
</feature>
<keyword evidence="4" id="KW-0547">Nucleotide-binding</keyword>
<feature type="compositionally biased region" description="Basic residues" evidence="8">
    <location>
        <begin position="1"/>
        <end position="19"/>
    </location>
</feature>
<accession>A0A9P4M505</accession>
<keyword evidence="2" id="KW-0813">Transport</keyword>
<proteinExistence type="predicted"/>
<evidence type="ECO:0000313" key="10">
    <source>
        <dbReference type="EMBL" id="KAF2094812.1"/>
    </source>
</evidence>
<dbReference type="GO" id="GO:0015031">
    <property type="term" value="P:protein transport"/>
    <property type="evidence" value="ECO:0007669"/>
    <property type="project" value="UniProtKB-KW"/>
</dbReference>
<feature type="compositionally biased region" description="Basic and acidic residues" evidence="8">
    <location>
        <begin position="35"/>
        <end position="48"/>
    </location>
</feature>
<evidence type="ECO:0000259" key="9">
    <source>
        <dbReference type="PROSITE" id="PS51721"/>
    </source>
</evidence>
<feature type="compositionally biased region" description="Polar residues" evidence="8">
    <location>
        <begin position="171"/>
        <end position="184"/>
    </location>
</feature>